<keyword evidence="1" id="KW-0732">Signal</keyword>
<dbReference type="AlphaFoldDB" id="A0A5B7TP38"/>
<accession>A0A5B7TP38</accession>
<feature type="signal peptide" evidence="1">
    <location>
        <begin position="1"/>
        <end position="24"/>
    </location>
</feature>
<reference evidence="2 3" key="1">
    <citation type="submission" date="2019-05" db="EMBL/GenBank/DDBJ databases">
        <title>Algicella ahnfeltiae gen. nov., sp. nov., a novel marine bacterium of the family Flavobacteriaceae isolated from a red alga.</title>
        <authorList>
            <person name="Nedashkovskaya O.I."/>
            <person name="Kukhlevskiy A.D."/>
            <person name="Kim S.-G."/>
            <person name="Zhukova N.V."/>
            <person name="Mikhailov V.V."/>
        </authorList>
    </citation>
    <scope>NUCLEOTIDE SEQUENCE [LARGE SCALE GENOMIC DNA]</scope>
    <source>
        <strain evidence="2 3">10Alg115</strain>
    </source>
</reference>
<evidence type="ECO:0000256" key="1">
    <source>
        <dbReference type="SAM" id="SignalP"/>
    </source>
</evidence>
<dbReference type="OrthoDB" id="1489643at2"/>
<protein>
    <recommendedName>
        <fullName evidence="4">Lipoprotein</fullName>
    </recommendedName>
</protein>
<dbReference type="PROSITE" id="PS51257">
    <property type="entry name" value="PROKAR_LIPOPROTEIN"/>
    <property type="match status" value="1"/>
</dbReference>
<gene>
    <name evidence="2" type="ORF">FF125_08595</name>
</gene>
<evidence type="ECO:0000313" key="3">
    <source>
        <dbReference type="Proteomes" id="UP000306229"/>
    </source>
</evidence>
<name>A0A5B7TP38_9FLAO</name>
<feature type="chain" id="PRO_5022873958" description="Lipoprotein" evidence="1">
    <location>
        <begin position="25"/>
        <end position="401"/>
    </location>
</feature>
<proteinExistence type="predicted"/>
<dbReference type="Proteomes" id="UP000306229">
    <property type="component" value="Chromosome"/>
</dbReference>
<dbReference type="EMBL" id="CP040749">
    <property type="protein sequence ID" value="QCX38485.1"/>
    <property type="molecule type" value="Genomic_DNA"/>
</dbReference>
<evidence type="ECO:0000313" key="2">
    <source>
        <dbReference type="EMBL" id="QCX38485.1"/>
    </source>
</evidence>
<organism evidence="2 3">
    <name type="scientific">Aureibaculum algae</name>
    <dbReference type="NCBI Taxonomy" id="2584122"/>
    <lineage>
        <taxon>Bacteria</taxon>
        <taxon>Pseudomonadati</taxon>
        <taxon>Bacteroidota</taxon>
        <taxon>Flavobacteriia</taxon>
        <taxon>Flavobacteriales</taxon>
        <taxon>Flavobacteriaceae</taxon>
        <taxon>Aureibaculum</taxon>
    </lineage>
</organism>
<dbReference type="RefSeq" id="WP_138949382.1">
    <property type="nucleotide sequence ID" value="NZ_CP040749.1"/>
</dbReference>
<sequence>MNFVIKKYKSLILLLLTIGLVSCSGTKRTQEALNSGNYYSAINASIAKLSANKTKKGNQKYITMLEDAFAKNTKRENKEINFLLKEGNEANYEKVYNRYLELESIQERINPLLPLYLSEEGRKAKFSFSDYTNKILTSKEKLASYLYSNASGLAKSASTKYDYRKAYNDFTYLEELSPGYKDTKQRIEDVYVKGIDYVKVKSYNASDKIIPEDLENELLNFNTYGLNDLWTTYHTNPQKNINYNYEMVLEFVSINISPEAINEKQIIKEKQIKDGWKYVLDTNGNVTKDSLGNDLKEDKFIKVKSVFNKLTQHKEANITAKVSYFDLQTNQLINAYPITSGFVFEHIYGNYSGDKRSLDSEYLGFSSQKAVPFPTSEQMIYDSGEDLKLKIKNIVKAYKFN</sequence>
<keyword evidence="3" id="KW-1185">Reference proteome</keyword>
<dbReference type="KEGG" id="fbe:FF125_08595"/>
<evidence type="ECO:0008006" key="4">
    <source>
        <dbReference type="Google" id="ProtNLM"/>
    </source>
</evidence>